<organism evidence="1 2">
    <name type="scientific">Flagellimonas aequoris</name>
    <dbReference type="NCBI Taxonomy" id="2306997"/>
    <lineage>
        <taxon>Bacteria</taxon>
        <taxon>Pseudomonadati</taxon>
        <taxon>Bacteroidota</taxon>
        <taxon>Flavobacteriia</taxon>
        <taxon>Flavobacteriales</taxon>
        <taxon>Flavobacteriaceae</taxon>
        <taxon>Flagellimonas</taxon>
    </lineage>
</organism>
<dbReference type="Proteomes" id="UP000321528">
    <property type="component" value="Unassembled WGS sequence"/>
</dbReference>
<evidence type="ECO:0008006" key="3">
    <source>
        <dbReference type="Google" id="ProtNLM"/>
    </source>
</evidence>
<name>A0ABY3KUU6_9FLAO</name>
<evidence type="ECO:0000313" key="1">
    <source>
        <dbReference type="EMBL" id="TXK03115.1"/>
    </source>
</evidence>
<dbReference type="RefSeq" id="WP_147378550.1">
    <property type="nucleotide sequence ID" value="NZ_QXFJ01000017.1"/>
</dbReference>
<gene>
    <name evidence="1" type="ORF">FQ019_07175</name>
</gene>
<proteinExistence type="predicted"/>
<comment type="caution">
    <text evidence="1">The sequence shown here is derived from an EMBL/GenBank/DDBJ whole genome shotgun (WGS) entry which is preliminary data.</text>
</comment>
<protein>
    <recommendedName>
        <fullName evidence="3">Outer membrane protein beta-barrel domain-containing protein</fullName>
    </recommendedName>
</protein>
<keyword evidence="2" id="KW-1185">Reference proteome</keyword>
<evidence type="ECO:0000313" key="2">
    <source>
        <dbReference type="Proteomes" id="UP000321528"/>
    </source>
</evidence>
<dbReference type="EMBL" id="VNWL01000016">
    <property type="protein sequence ID" value="TXK03115.1"/>
    <property type="molecule type" value="Genomic_DNA"/>
</dbReference>
<sequence>MMPKSISVSYLGEMVTHPGLKLTFDYPLTEWEKSKSGRRGGERRIEKSIELSPTVGFYYHRRYQSGVMAIPELKFKRQNPKGNYFEIGAGLGYLRTIVPNTYEVDATGEVSKTHAGHNYWAKNLFVTFGRELKSHRGWPMGIFVKPQFLYATPNFPKGVGYFMLELGINVKLK</sequence>
<reference evidence="1 2" key="1">
    <citation type="submission" date="2019-07" db="EMBL/GenBank/DDBJ databases">
        <title>Draft genome of two Muricauda strains isolated from deep sea.</title>
        <authorList>
            <person name="Sun C."/>
        </authorList>
    </citation>
    <scope>NUCLEOTIDE SEQUENCE [LARGE SCALE GENOMIC DNA]</scope>
    <source>
        <strain evidence="1 2">NH166</strain>
    </source>
</reference>
<accession>A0ABY3KUU6</accession>